<dbReference type="InterPro" id="IPR004839">
    <property type="entry name" value="Aminotransferase_I/II_large"/>
</dbReference>
<gene>
    <name evidence="2" type="ORF">PECAL_2P12100</name>
</gene>
<dbReference type="GO" id="GO:0030170">
    <property type="term" value="F:pyridoxal phosphate binding"/>
    <property type="evidence" value="ECO:0007669"/>
    <property type="project" value="InterPro"/>
</dbReference>
<dbReference type="Proteomes" id="UP000789595">
    <property type="component" value="Unassembled WGS sequence"/>
</dbReference>
<evidence type="ECO:0000259" key="1">
    <source>
        <dbReference type="Pfam" id="PF00155"/>
    </source>
</evidence>
<proteinExistence type="predicted"/>
<dbReference type="Gene3D" id="3.90.1150.10">
    <property type="entry name" value="Aspartate Aminotransferase, domain 1"/>
    <property type="match status" value="1"/>
</dbReference>
<feature type="non-terminal residue" evidence="2">
    <location>
        <position position="456"/>
    </location>
</feature>
<sequence length="456" mass="48117">MRLPPAECGACVHQSFVRLSRSFHWLLVVGSFDSSALLVLAATAKTSSCMHRTAARCLTTLARGMIDLRRGHPPTAELPHAALAKACAAAATDLTSNAEAGLAIQYGAPRGCASHLDTLQRWLERRYGSMVRRDGLFTTNGASHGLELCAAALTAPGDEVVMEAPTYFLAAQVFRDHGLSIRSAPVDAGGLDVDALERALRAGTSRPKALYVVPRHGNPSGASLDKDRRAKLAALAREFGFYVFADDVYHLLDWSSAPLRRLLEYDAAYASGESAGGGDSSDPAAAAGGDTAALAIPDDARVVSISSFSKVLAPGLRLGWIEAAPSIVAAVARRGYVVSGGGCAPFTEQIVARVLESGDADTHLDAMRRRCRSRCDALLGALDDAADVLRPLCRPTGGFFVWVEILVEGVTAARLRDACAEDVAFLVGDACDCDGLPIGDVAPACLDRHLRLCFAM</sequence>
<reference evidence="2" key="1">
    <citation type="submission" date="2021-11" db="EMBL/GenBank/DDBJ databases">
        <authorList>
            <consortium name="Genoscope - CEA"/>
            <person name="William W."/>
        </authorList>
    </citation>
    <scope>NUCLEOTIDE SEQUENCE</scope>
</reference>
<dbReference type="Gene3D" id="3.40.640.10">
    <property type="entry name" value="Type I PLP-dependent aspartate aminotransferase-like (Major domain)"/>
    <property type="match status" value="1"/>
</dbReference>
<dbReference type="AlphaFoldDB" id="A0A8J2WH21"/>
<comment type="caution">
    <text evidence="2">The sequence shown here is derived from an EMBL/GenBank/DDBJ whole genome shotgun (WGS) entry which is preliminary data.</text>
</comment>
<evidence type="ECO:0000313" key="2">
    <source>
        <dbReference type="EMBL" id="CAH0368160.1"/>
    </source>
</evidence>
<dbReference type="GO" id="GO:0047536">
    <property type="term" value="F:2-aminoadipate transaminase activity"/>
    <property type="evidence" value="ECO:0007669"/>
    <property type="project" value="TreeGrafter"/>
</dbReference>
<dbReference type="Pfam" id="PF00155">
    <property type="entry name" value="Aminotran_1_2"/>
    <property type="match status" value="1"/>
</dbReference>
<feature type="domain" description="Aminotransferase class I/classII large" evidence="1">
    <location>
        <begin position="65"/>
        <end position="454"/>
    </location>
</feature>
<accession>A0A8J2WH21</accession>
<dbReference type="EMBL" id="CAKKNE010000002">
    <property type="protein sequence ID" value="CAH0368160.1"/>
    <property type="molecule type" value="Genomic_DNA"/>
</dbReference>
<keyword evidence="3" id="KW-1185">Reference proteome</keyword>
<protein>
    <recommendedName>
        <fullName evidence="1">Aminotransferase class I/classII large domain-containing protein</fullName>
    </recommendedName>
</protein>
<dbReference type="InterPro" id="IPR015424">
    <property type="entry name" value="PyrdxlP-dep_Trfase"/>
</dbReference>
<dbReference type="CDD" id="cd00609">
    <property type="entry name" value="AAT_like"/>
    <property type="match status" value="1"/>
</dbReference>
<evidence type="ECO:0000313" key="3">
    <source>
        <dbReference type="Proteomes" id="UP000789595"/>
    </source>
</evidence>
<dbReference type="PANTHER" id="PTHR42858:SF1">
    <property type="entry name" value="LD15494P"/>
    <property type="match status" value="1"/>
</dbReference>
<dbReference type="InterPro" id="IPR015422">
    <property type="entry name" value="PyrdxlP-dep_Trfase_small"/>
</dbReference>
<dbReference type="SUPFAM" id="SSF53383">
    <property type="entry name" value="PLP-dependent transferases"/>
    <property type="match status" value="1"/>
</dbReference>
<organism evidence="2 3">
    <name type="scientific">Pelagomonas calceolata</name>
    <dbReference type="NCBI Taxonomy" id="35677"/>
    <lineage>
        <taxon>Eukaryota</taxon>
        <taxon>Sar</taxon>
        <taxon>Stramenopiles</taxon>
        <taxon>Ochrophyta</taxon>
        <taxon>Pelagophyceae</taxon>
        <taxon>Pelagomonadales</taxon>
        <taxon>Pelagomonadaceae</taxon>
        <taxon>Pelagomonas</taxon>
    </lineage>
</organism>
<name>A0A8J2WH21_9STRA</name>
<dbReference type="PANTHER" id="PTHR42858">
    <property type="entry name" value="AMINOTRANSFERASE"/>
    <property type="match status" value="1"/>
</dbReference>
<dbReference type="InterPro" id="IPR015421">
    <property type="entry name" value="PyrdxlP-dep_Trfase_major"/>
</dbReference>
<dbReference type="OrthoDB" id="691673at2759"/>